<dbReference type="InterPro" id="IPR009057">
    <property type="entry name" value="Homeodomain-like_sf"/>
</dbReference>
<feature type="compositionally biased region" description="Polar residues" evidence="1">
    <location>
        <begin position="102"/>
        <end position="112"/>
    </location>
</feature>
<dbReference type="AlphaFoldDB" id="A0A4T0WZ55"/>
<dbReference type="PROSITE" id="PS51293">
    <property type="entry name" value="SANT"/>
    <property type="match status" value="1"/>
</dbReference>
<dbReference type="PANTHER" id="PTHR13992">
    <property type="entry name" value="NUCLEAR RECEPTOR CO-REPRESSOR RELATED NCOR"/>
    <property type="match status" value="1"/>
</dbReference>
<feature type="compositionally biased region" description="Polar residues" evidence="1">
    <location>
        <begin position="931"/>
        <end position="943"/>
    </location>
</feature>
<dbReference type="InterPro" id="IPR017884">
    <property type="entry name" value="SANT_dom"/>
</dbReference>
<protein>
    <recommendedName>
        <fullName evidence="2">SANT domain-containing protein</fullName>
    </recommendedName>
</protein>
<dbReference type="InterPro" id="IPR001005">
    <property type="entry name" value="SANT/Myb"/>
</dbReference>
<evidence type="ECO:0000259" key="2">
    <source>
        <dbReference type="PROSITE" id="PS51293"/>
    </source>
</evidence>
<organism evidence="3 4">
    <name type="scientific">Pichia inconspicua</name>
    <dbReference type="NCBI Taxonomy" id="52247"/>
    <lineage>
        <taxon>Eukaryota</taxon>
        <taxon>Fungi</taxon>
        <taxon>Dikarya</taxon>
        <taxon>Ascomycota</taxon>
        <taxon>Saccharomycotina</taxon>
        <taxon>Pichiomycetes</taxon>
        <taxon>Pichiales</taxon>
        <taxon>Pichiaceae</taxon>
        <taxon>Pichia</taxon>
    </lineage>
</organism>
<dbReference type="Gene3D" id="1.10.10.60">
    <property type="entry name" value="Homeodomain-like"/>
    <property type="match status" value="1"/>
</dbReference>
<comment type="caution">
    <text evidence="3">The sequence shown here is derived from an EMBL/GenBank/DDBJ whole genome shotgun (WGS) entry which is preliminary data.</text>
</comment>
<feature type="compositionally biased region" description="Polar residues" evidence="1">
    <location>
        <begin position="605"/>
        <end position="614"/>
    </location>
</feature>
<dbReference type="EMBL" id="SELW01000594">
    <property type="protein sequence ID" value="TID19810.1"/>
    <property type="molecule type" value="Genomic_DNA"/>
</dbReference>
<dbReference type="GO" id="GO:0034967">
    <property type="term" value="C:Set3 complex"/>
    <property type="evidence" value="ECO:0007669"/>
    <property type="project" value="TreeGrafter"/>
</dbReference>
<dbReference type="Gene3D" id="1.20.58.1880">
    <property type="match status" value="1"/>
</dbReference>
<reference evidence="3 4" key="1">
    <citation type="journal article" date="2019" name="Front. Genet.">
        <title>Whole-Genome Sequencing of the Opportunistic Yeast Pathogen Candida inconspicua Uncovers Its Hybrid Origin.</title>
        <authorList>
            <person name="Mixao V."/>
            <person name="Hansen A.P."/>
            <person name="Saus E."/>
            <person name="Boekhout T."/>
            <person name="Lass-Florl C."/>
            <person name="Gabaldon T."/>
        </authorList>
    </citation>
    <scope>NUCLEOTIDE SEQUENCE [LARGE SCALE GENOMIC DNA]</scope>
    <source>
        <strain evidence="3 4">CBS 180</strain>
    </source>
</reference>
<dbReference type="Proteomes" id="UP000307173">
    <property type="component" value="Unassembled WGS sequence"/>
</dbReference>
<feature type="region of interest" description="Disordered" evidence="1">
    <location>
        <begin position="931"/>
        <end position="971"/>
    </location>
</feature>
<dbReference type="InterPro" id="IPR051571">
    <property type="entry name" value="N-CoR_corepressor"/>
</dbReference>
<feature type="compositionally biased region" description="Polar residues" evidence="1">
    <location>
        <begin position="584"/>
        <end position="597"/>
    </location>
</feature>
<feature type="region of interest" description="Disordered" evidence="1">
    <location>
        <begin position="412"/>
        <end position="438"/>
    </location>
</feature>
<accession>A0A4T0WZ55</accession>
<dbReference type="CDD" id="cd00167">
    <property type="entry name" value="SANT"/>
    <property type="match status" value="2"/>
</dbReference>
<name>A0A4T0WZ55_9ASCO</name>
<feature type="compositionally biased region" description="Basic residues" evidence="1">
    <location>
        <begin position="566"/>
        <end position="580"/>
    </location>
</feature>
<evidence type="ECO:0000256" key="1">
    <source>
        <dbReference type="SAM" id="MobiDB-lite"/>
    </source>
</evidence>
<feature type="compositionally biased region" description="Polar residues" evidence="1">
    <location>
        <begin position="26"/>
        <end position="41"/>
    </location>
</feature>
<dbReference type="STRING" id="52247.A0A4T0WZ55"/>
<feature type="domain" description="SANT" evidence="2">
    <location>
        <begin position="506"/>
        <end position="558"/>
    </location>
</feature>
<feature type="compositionally biased region" description="Polar residues" evidence="1">
    <location>
        <begin position="959"/>
        <end position="971"/>
    </location>
</feature>
<dbReference type="Pfam" id="PF00249">
    <property type="entry name" value="Myb_DNA-binding"/>
    <property type="match status" value="2"/>
</dbReference>
<gene>
    <name evidence="3" type="ORF">CANINC_003693</name>
</gene>
<dbReference type="GO" id="GO:0006357">
    <property type="term" value="P:regulation of transcription by RNA polymerase II"/>
    <property type="evidence" value="ECO:0007669"/>
    <property type="project" value="TreeGrafter"/>
</dbReference>
<feature type="region of interest" description="Disordered" evidence="1">
    <location>
        <begin position="565"/>
        <end position="614"/>
    </location>
</feature>
<proteinExistence type="predicted"/>
<dbReference type="SUPFAM" id="SSF46689">
    <property type="entry name" value="Homeodomain-like"/>
    <property type="match status" value="2"/>
</dbReference>
<feature type="region of interest" description="Disordered" evidence="1">
    <location>
        <begin position="102"/>
        <end position="121"/>
    </location>
</feature>
<feature type="region of interest" description="Disordered" evidence="1">
    <location>
        <begin position="1"/>
        <end position="67"/>
    </location>
</feature>
<dbReference type="PANTHER" id="PTHR13992:SF39">
    <property type="entry name" value="SMRTER, ISOFORM G"/>
    <property type="match status" value="1"/>
</dbReference>
<evidence type="ECO:0000313" key="4">
    <source>
        <dbReference type="Proteomes" id="UP000307173"/>
    </source>
</evidence>
<keyword evidence="4" id="KW-1185">Reference proteome</keyword>
<dbReference type="SMART" id="SM00717">
    <property type="entry name" value="SANT"/>
    <property type="match status" value="2"/>
</dbReference>
<feature type="compositionally biased region" description="Polar residues" evidence="1">
    <location>
        <begin position="48"/>
        <end position="61"/>
    </location>
</feature>
<evidence type="ECO:0000313" key="3">
    <source>
        <dbReference type="EMBL" id="TID19810.1"/>
    </source>
</evidence>
<dbReference type="OrthoDB" id="10258692at2759"/>
<sequence length="986" mass="112320">MAHDHHRNGGGGGGRYDTSKRPKKFYNQSHYNPYTSYSSNPNPFPSCAPQTSQQHDTNMHTSIHEPPRKLASHHFIRRTEQQGANSTGNNNWYSRSNQIYRTSRPSSANMGTSRKENYEDSSVRYPQYRNYGYNNSYQSTDNHSYVLAAEAYDSSKSRASSNQNEADFRPIVDSPSRTYVLDHEKSGINNESRGSDIDADVDAQYIPQIERPQSKNINIVQSEHFTKQLPVVTNDEESLVTQPSVKSAEPNAEKSFLSISKGKNIINDNRNETLKSTEFKEQTSQTDSLCLNIFSGIDACIFPMREVEYNYWVLKHQPRELIRKNLKYLSPIKLRSLSDYSFFDGLFLVFKQADAFILFKALKEMSSLQNLKKEKLRDEYFYRKYMWSKYCSFYDKQLEKLYETDTVIHKPTTENVLEPNSSPRTTTSRRSRHHGDSVRTEAEFLEILATLEKEREKDPFIKAQFGAAIIPDMMLDPIDRYALTRKIDSNNIVTDKEGWSKRLITDADDNFTEAEHARFCELYTLHPKKFGRISVELGTLRTPEECMSHYYRTKKSTNYKQLLINKSKRSKKKQAKRKKEKTIQDSAVSETSNQTLEALNGIESKGTNSEVETSLNVKREDSDDIDIASKQRKLSEDSRMRMPLENTEYEYVQPNVTDACSDNSHLENDEHKKSKRVKKVEEKPHISSYWSVQDINSFPLLLQKHGADWFKIADNLGTKSATMVKNYFQRGLIDHPEWQSFVNSIKSEDVTTLISSHDIAGVGPSVGYFYKPPASTSYVQPSTFNVMPPIMSTFTQKPPVQHQTSHFTPVTYSSQFYSQNLPCAYNSTQSPTAINATSDTTYQSSSHPIIQPPVQSLSQPRENMMNMPFILNTPTISSSVKSQQGLSAAYPPCTSDHSVSKHPNIMSLLNADDAPERQVYEPLKFAKPSSFKPNIQNIMNSSPVRPPKESLESTPGAVESSNPPSKSFTSGTSALDALARIAFERK</sequence>